<protein>
    <recommendedName>
        <fullName evidence="4">Type II secretion system protein</fullName>
    </recommendedName>
</protein>
<reference evidence="2 3" key="1">
    <citation type="journal article" date="2016" name="Nat. Commun.">
        <title>Thousands of microbial genomes shed light on interconnected biogeochemical processes in an aquifer system.</title>
        <authorList>
            <person name="Anantharaman K."/>
            <person name="Brown C.T."/>
            <person name="Hug L.A."/>
            <person name="Sharon I."/>
            <person name="Castelle C.J."/>
            <person name="Probst A.J."/>
            <person name="Thomas B.C."/>
            <person name="Singh A."/>
            <person name="Wilkins M.J."/>
            <person name="Karaoz U."/>
            <person name="Brodie E.L."/>
            <person name="Williams K.H."/>
            <person name="Hubbard S.S."/>
            <person name="Banfield J.F."/>
        </authorList>
    </citation>
    <scope>NUCLEOTIDE SEQUENCE [LARGE SCALE GENOMIC DNA]</scope>
</reference>
<evidence type="ECO:0008006" key="4">
    <source>
        <dbReference type="Google" id="ProtNLM"/>
    </source>
</evidence>
<dbReference type="InterPro" id="IPR012902">
    <property type="entry name" value="N_methyl_site"/>
</dbReference>
<organism evidence="2 3">
    <name type="scientific">Candidatus Terrybacteria bacterium RIFCSPLOWO2_01_FULL_40_23</name>
    <dbReference type="NCBI Taxonomy" id="1802366"/>
    <lineage>
        <taxon>Bacteria</taxon>
        <taxon>Candidatus Terryibacteriota</taxon>
    </lineage>
</organism>
<keyword evidence="1" id="KW-0472">Membrane</keyword>
<evidence type="ECO:0000256" key="1">
    <source>
        <dbReference type="SAM" id="Phobius"/>
    </source>
</evidence>
<sequence>MLNRYFFIKIKDYIRYNESPFFNKKNEQIHSMGSPRQSSGQAGQAGFSLPELIVGIYVFSIVMVMGSGAIMAVLRSQRIVLKEQELLDNTRGSLEVMSKALRLSYDYQVPAPGNTGITSILVNHPAKTGLADCPTTSPCPVKYYRSTVGNIGVIYEQNCPSGCVGVNGGLPGAAIPLTSDQVNIRKLEFVVTGYGTVDDNQARVTIYMEFSPVTFIAGNRIIPIQTTLTQRLFDVP</sequence>
<dbReference type="AlphaFoldDB" id="A0A1G2PR44"/>
<evidence type="ECO:0000313" key="3">
    <source>
        <dbReference type="Proteomes" id="UP000176951"/>
    </source>
</evidence>
<evidence type="ECO:0000313" key="2">
    <source>
        <dbReference type="EMBL" id="OHA50794.1"/>
    </source>
</evidence>
<comment type="caution">
    <text evidence="2">The sequence shown here is derived from an EMBL/GenBank/DDBJ whole genome shotgun (WGS) entry which is preliminary data.</text>
</comment>
<name>A0A1G2PR44_9BACT</name>
<proteinExistence type="predicted"/>
<dbReference type="NCBIfam" id="TIGR02532">
    <property type="entry name" value="IV_pilin_GFxxxE"/>
    <property type="match status" value="1"/>
</dbReference>
<dbReference type="EMBL" id="MHSW01000029">
    <property type="protein sequence ID" value="OHA50794.1"/>
    <property type="molecule type" value="Genomic_DNA"/>
</dbReference>
<keyword evidence="1" id="KW-1133">Transmembrane helix</keyword>
<dbReference type="Proteomes" id="UP000176951">
    <property type="component" value="Unassembled WGS sequence"/>
</dbReference>
<gene>
    <name evidence="2" type="ORF">A3A97_01750</name>
</gene>
<keyword evidence="1" id="KW-0812">Transmembrane</keyword>
<accession>A0A1G2PR44</accession>
<feature type="transmembrane region" description="Helical" evidence="1">
    <location>
        <begin position="52"/>
        <end position="74"/>
    </location>
</feature>